<name>A0A068CB47_9CAUD</name>
<dbReference type="InterPro" id="IPR029052">
    <property type="entry name" value="Metallo-depent_PP-like"/>
</dbReference>
<keyword evidence="5" id="KW-0269">Exonuclease</keyword>
<dbReference type="Gene3D" id="3.40.50.300">
    <property type="entry name" value="P-loop containing nucleotide triphosphate hydrolases"/>
    <property type="match status" value="2"/>
</dbReference>
<evidence type="ECO:0000259" key="3">
    <source>
        <dbReference type="Pfam" id="PF00149"/>
    </source>
</evidence>
<dbReference type="Gene3D" id="3.60.21.10">
    <property type="match status" value="1"/>
</dbReference>
<dbReference type="Pfam" id="PF13476">
    <property type="entry name" value="AAA_23"/>
    <property type="match status" value="1"/>
</dbReference>
<accession>A0A068CB47</accession>
<dbReference type="Pfam" id="PF00149">
    <property type="entry name" value="Metallophos"/>
    <property type="match status" value="1"/>
</dbReference>
<sequence length="1009" mass="114559">MDKIIFFTDFHAHIFTEFSKPDAEYETDRFREQMEVLQQVFDLARKNKADIVFGGDLFHKRGAVDTRVLNHVFRVFERNTDIVVHLLRGNHDSFTNSMNTESSLETLRGLPNVEVYSNPSIVETEKYKLYMLPYGDEVQEMKDWINSLDIEAGKSNILVAHIGVEGALTGKGSHRLEGAFTTGDLRTSDFDVIALGHYHKRQLLLDVPNIFYGGNTIQNTFSDEGQEKGVWLIDCSDVKNTTSTFIPISSRKFITIDGDNIPDDIEELIEQGNFIRFIGSKEQAKKIDLYGEESTGIRVELRKEYTTDVRLGIDEKSSPEAISKAYAEKFSPSATSEIVECIKEALVRENKPRAEEYPQLFLLTFLVKYSILKLQIKRRRKRMFTFKKVKIKNFLSIKDMELNLDKQGLVLIEGKNKTNEAFKSNGAGKTSMIDAITYAIFGKTVGGLKSDSVVNNKKKKNTAVILDFEVDKNKYRIERYRKDKKEGNIVKLYQGKNNITKSTVDNTDKEILSLFGIDFNTYVNAIMYGQGDMPIFSQATDKGKKEILERITSIDIYQKAQEIAKEKVKEKQAEQQEIENELVKYDYELVAIDNLEEQEKENYKAVQQTIEGIQATLSLASTELENFMTEAYPKKAELENSIAQFVIPQVDNTKVNELRADLTEAERKLLQINSIKEGFDRDLRKLAKDYENLSSSKICPTCGTDLGVDSEAHIAETKADIEKQMSVLGAKTHKILVALPSVNTTIESKKELVQQEIAKNEEIQRNYNQLVSTVRGYEQEVQQLENTKNSLEEKVASQQTYLSQVQSMPKPKSRDKDREEVHKKIETTKLQVLDKQKETEKYEEAVKAFSNAGIRSMVLDLVTPFLNEKANKYLTVLSGSDIEINFTTQVKNSKGELKDKFDVEIINGSGGSNYKANSAGEKKRIDLAISFAIQDLVMSKAELSTNIALYDECFDGLDSIGCENVITLLKERLETVSSIFVITHNENLKPLFEKVITVQKEDGVTTLIN</sequence>
<dbReference type="InterPro" id="IPR038729">
    <property type="entry name" value="Rad50/SbcC_AAA"/>
</dbReference>
<feature type="compositionally biased region" description="Basic and acidic residues" evidence="2">
    <location>
        <begin position="812"/>
        <end position="822"/>
    </location>
</feature>
<keyword evidence="1" id="KW-0175">Coiled coil</keyword>
<feature type="domain" description="Rad50/SbcC-type AAA" evidence="4">
    <location>
        <begin position="388"/>
        <end position="614"/>
    </location>
</feature>
<dbReference type="EC" id="3.1.11.-" evidence="5"/>
<organism evidence="5 6">
    <name type="scientific">Listeria phage LMTA-57</name>
    <dbReference type="NCBI Taxonomy" id="1486414"/>
    <lineage>
        <taxon>Viruses</taxon>
        <taxon>Duplodnaviria</taxon>
        <taxon>Heunggongvirae</taxon>
        <taxon>Uroviricota</taxon>
        <taxon>Caudoviricetes</taxon>
        <taxon>Herelleviridae</taxon>
        <taxon>Jasinskavirinae</taxon>
        <taxon>Pecentumvirus</taxon>
        <taxon>Pecentumvirus LMSP25</taxon>
    </lineage>
</organism>
<feature type="region of interest" description="Disordered" evidence="2">
    <location>
        <begin position="800"/>
        <end position="822"/>
    </location>
</feature>
<evidence type="ECO:0000313" key="5">
    <source>
        <dbReference type="EMBL" id="AID17555.1"/>
    </source>
</evidence>
<dbReference type="PANTHER" id="PTHR32114">
    <property type="entry name" value="ABC TRANSPORTER ABCH.3"/>
    <property type="match status" value="1"/>
</dbReference>
<dbReference type="GO" id="GO:0004527">
    <property type="term" value="F:exonuclease activity"/>
    <property type="evidence" value="ECO:0007669"/>
    <property type="project" value="UniProtKB-KW"/>
</dbReference>
<dbReference type="SUPFAM" id="SSF75712">
    <property type="entry name" value="Rad50 coiled-coil Zn hook"/>
    <property type="match status" value="1"/>
</dbReference>
<proteinExistence type="predicted"/>
<keyword evidence="5" id="KW-0540">Nuclease</keyword>
<evidence type="ECO:0000259" key="4">
    <source>
        <dbReference type="Pfam" id="PF13476"/>
    </source>
</evidence>
<dbReference type="GO" id="GO:0006302">
    <property type="term" value="P:double-strand break repair"/>
    <property type="evidence" value="ECO:0007669"/>
    <property type="project" value="InterPro"/>
</dbReference>
<evidence type="ECO:0000256" key="2">
    <source>
        <dbReference type="SAM" id="MobiDB-lite"/>
    </source>
</evidence>
<dbReference type="EMBL" id="KJ591605">
    <property type="protein sequence ID" value="AID17555.1"/>
    <property type="molecule type" value="Genomic_DNA"/>
</dbReference>
<dbReference type="GO" id="GO:0016887">
    <property type="term" value="F:ATP hydrolysis activity"/>
    <property type="evidence" value="ECO:0007669"/>
    <property type="project" value="InterPro"/>
</dbReference>
<dbReference type="SUPFAM" id="SSF56300">
    <property type="entry name" value="Metallo-dependent phosphatases"/>
    <property type="match status" value="1"/>
</dbReference>
<dbReference type="InterPro" id="IPR004843">
    <property type="entry name" value="Calcineurin-like_PHP"/>
</dbReference>
<keyword evidence="5" id="KW-0378">Hydrolase</keyword>
<dbReference type="RefSeq" id="YP_009793404.1">
    <property type="nucleotide sequence ID" value="NC_047871.1"/>
</dbReference>
<dbReference type="Proteomes" id="UP000027392">
    <property type="component" value="Segment"/>
</dbReference>
<dbReference type="InterPro" id="IPR027417">
    <property type="entry name" value="P-loop_NTPase"/>
</dbReference>
<dbReference type="PANTHER" id="PTHR32114:SF2">
    <property type="entry name" value="ABC TRANSPORTER ABCH.3"/>
    <property type="match status" value="1"/>
</dbReference>
<evidence type="ECO:0000313" key="6">
    <source>
        <dbReference type="Proteomes" id="UP000027392"/>
    </source>
</evidence>
<feature type="domain" description="Calcineurin-like phosphoesterase" evidence="3">
    <location>
        <begin position="3"/>
        <end position="200"/>
    </location>
</feature>
<dbReference type="SUPFAM" id="SSF52540">
    <property type="entry name" value="P-loop containing nucleoside triphosphate hydrolases"/>
    <property type="match status" value="1"/>
</dbReference>
<dbReference type="GeneID" id="54983635"/>
<feature type="coiled-coil region" evidence="1">
    <location>
        <begin position="554"/>
        <end position="588"/>
    </location>
</feature>
<dbReference type="KEGG" id="vg:54983635"/>
<reference evidence="5 6" key="1">
    <citation type="submission" date="2014-03" db="EMBL/GenBank/DDBJ databases">
        <title>Genome sequencing of lytic Listeria phages.</title>
        <authorList>
            <person name="Woolston J."/>
            <person name="Rajanna C."/>
            <person name="Abuladze T."/>
            <person name="Li M."/>
            <person name="Anderson B."/>
            <person name="Sulakvelidze A."/>
        </authorList>
    </citation>
    <scope>NUCLEOTIDE SEQUENCE [LARGE SCALE GENOMIC DNA]</scope>
</reference>
<evidence type="ECO:0000256" key="1">
    <source>
        <dbReference type="SAM" id="Coils"/>
    </source>
</evidence>
<protein>
    <submittedName>
        <fullName evidence="5">Recombination exonuclease</fullName>
        <ecNumber evidence="5">3.1.11.-</ecNumber>
    </submittedName>
</protein>